<name>A0ABV9YMZ5_9PSEU</name>
<dbReference type="InterPro" id="IPR041280">
    <property type="entry name" value="Big_10"/>
</dbReference>
<evidence type="ECO:0000256" key="9">
    <source>
        <dbReference type="SAM" id="SignalP"/>
    </source>
</evidence>
<gene>
    <name evidence="11" type="ORF">ACFPBZ_13955</name>
</gene>
<feature type="active site" description="Proton donor/acceptor" evidence="7">
    <location>
        <position position="319"/>
    </location>
</feature>
<evidence type="ECO:0000256" key="1">
    <source>
        <dbReference type="ARBA" id="ARBA00004752"/>
    </source>
</evidence>
<dbReference type="Pfam" id="PF03734">
    <property type="entry name" value="YkuD"/>
    <property type="match status" value="1"/>
</dbReference>
<evidence type="ECO:0000256" key="3">
    <source>
        <dbReference type="ARBA" id="ARBA00022960"/>
    </source>
</evidence>
<dbReference type="InterPro" id="IPR005490">
    <property type="entry name" value="LD_TPept_cat_dom"/>
</dbReference>
<dbReference type="SUPFAM" id="SSF141523">
    <property type="entry name" value="L,D-transpeptidase catalytic domain-like"/>
    <property type="match status" value="1"/>
</dbReference>
<dbReference type="InterPro" id="IPR038063">
    <property type="entry name" value="Transpep_catalytic_dom"/>
</dbReference>
<dbReference type="RefSeq" id="WP_378036663.1">
    <property type="nucleotide sequence ID" value="NZ_JBHSIV010000012.1"/>
</dbReference>
<dbReference type="Gene3D" id="2.40.440.10">
    <property type="entry name" value="L,D-transpeptidase catalytic domain-like"/>
    <property type="match status" value="1"/>
</dbReference>
<comment type="pathway">
    <text evidence="1 7">Cell wall biogenesis; peptidoglycan biosynthesis.</text>
</comment>
<keyword evidence="2" id="KW-0808">Transferase</keyword>
<feature type="signal peptide" evidence="9">
    <location>
        <begin position="1"/>
        <end position="24"/>
    </location>
</feature>
<dbReference type="CDD" id="cd13432">
    <property type="entry name" value="LDT_IgD_like_2"/>
    <property type="match status" value="1"/>
</dbReference>
<keyword evidence="4 7" id="KW-0573">Peptidoglycan synthesis</keyword>
<evidence type="ECO:0000256" key="4">
    <source>
        <dbReference type="ARBA" id="ARBA00022984"/>
    </source>
</evidence>
<accession>A0ABV9YMZ5</accession>
<keyword evidence="5" id="KW-0012">Acyltransferase</keyword>
<feature type="active site" description="Nucleophile" evidence="7">
    <location>
        <position position="337"/>
    </location>
</feature>
<dbReference type="EMBL" id="JBHSIV010000012">
    <property type="protein sequence ID" value="MFC5063319.1"/>
    <property type="molecule type" value="Genomic_DNA"/>
</dbReference>
<dbReference type="Gene3D" id="2.60.40.3780">
    <property type="match status" value="1"/>
</dbReference>
<proteinExistence type="predicted"/>
<keyword evidence="9" id="KW-0732">Signal</keyword>
<evidence type="ECO:0000259" key="10">
    <source>
        <dbReference type="PROSITE" id="PS52029"/>
    </source>
</evidence>
<keyword evidence="6 7" id="KW-0961">Cell wall biogenesis/degradation</keyword>
<evidence type="ECO:0000256" key="2">
    <source>
        <dbReference type="ARBA" id="ARBA00022679"/>
    </source>
</evidence>
<evidence type="ECO:0000313" key="12">
    <source>
        <dbReference type="Proteomes" id="UP001595947"/>
    </source>
</evidence>
<dbReference type="Pfam" id="PF17964">
    <property type="entry name" value="Big_10"/>
    <property type="match status" value="1"/>
</dbReference>
<dbReference type="PANTHER" id="PTHR30582:SF2">
    <property type="entry name" value="L,D-TRANSPEPTIDASE YCIB-RELATED"/>
    <property type="match status" value="1"/>
</dbReference>
<protein>
    <submittedName>
        <fullName evidence="11">Ig-like domain-containing protein</fullName>
    </submittedName>
</protein>
<feature type="domain" description="L,D-TPase catalytic" evidence="10">
    <location>
        <begin position="236"/>
        <end position="361"/>
    </location>
</feature>
<dbReference type="PROSITE" id="PS51257">
    <property type="entry name" value="PROKAR_LIPOPROTEIN"/>
    <property type="match status" value="1"/>
</dbReference>
<evidence type="ECO:0000256" key="8">
    <source>
        <dbReference type="SAM" id="MobiDB-lite"/>
    </source>
</evidence>
<dbReference type="PROSITE" id="PS52029">
    <property type="entry name" value="LD_TPASE"/>
    <property type="match status" value="1"/>
</dbReference>
<evidence type="ECO:0000256" key="6">
    <source>
        <dbReference type="ARBA" id="ARBA00023316"/>
    </source>
</evidence>
<evidence type="ECO:0000256" key="5">
    <source>
        <dbReference type="ARBA" id="ARBA00023315"/>
    </source>
</evidence>
<feature type="compositionally biased region" description="Low complexity" evidence="8">
    <location>
        <begin position="27"/>
        <end position="42"/>
    </location>
</feature>
<keyword evidence="3 7" id="KW-0133">Cell shape</keyword>
<dbReference type="PANTHER" id="PTHR30582">
    <property type="entry name" value="L,D-TRANSPEPTIDASE"/>
    <property type="match status" value="1"/>
</dbReference>
<dbReference type="Gene3D" id="2.60.40.3710">
    <property type="match status" value="1"/>
</dbReference>
<reference evidence="12" key="1">
    <citation type="journal article" date="2019" name="Int. J. Syst. Evol. Microbiol.">
        <title>The Global Catalogue of Microorganisms (GCM) 10K type strain sequencing project: providing services to taxonomists for standard genome sequencing and annotation.</title>
        <authorList>
            <consortium name="The Broad Institute Genomics Platform"/>
            <consortium name="The Broad Institute Genome Sequencing Center for Infectious Disease"/>
            <person name="Wu L."/>
            <person name="Ma J."/>
        </authorList>
    </citation>
    <scope>NUCLEOTIDE SEQUENCE [LARGE SCALE GENOMIC DNA]</scope>
    <source>
        <strain evidence="12">CGMCC 4.7093</strain>
    </source>
</reference>
<sequence>MARSWTLGTTALLAALLLAAGCSASGGTPPAAAPAGASSTMPRPGPSVTVDPTADVNPAAPVHVRAAGGRLVSVRMTNPAGDRVTGTTAPDGSTWTTSEPLAYGRTYTVVVDAVTPEGAPTHLQSAVSTLAPRRQDAAAVDPGTTDVGVGQPIAVTFGHPVTDKDAAVRALTVTSDPPQPGAWHWISSTQVDYRPARYWAPGSTVTLAGKLYGADLGGGDFGAKDLHETFHVHDAWVAKADGATEQMQLFDNGALVRTMNISLGSAKFPTHTGTHVVSDKQPSVVMDSATYGVGPGEPGYYKETVALDERISDDGEFVHSAPWSVGQQGSDNVSHGCVNLSPADAQWFYDHFGIGDVVEVTNSGGPALPIWDRWGDWAMPFDQWRAGA</sequence>
<feature type="region of interest" description="Disordered" evidence="8">
    <location>
        <begin position="27"/>
        <end position="56"/>
    </location>
</feature>
<dbReference type="CDD" id="cd16913">
    <property type="entry name" value="YkuD_like"/>
    <property type="match status" value="1"/>
</dbReference>
<keyword evidence="12" id="KW-1185">Reference proteome</keyword>
<dbReference type="InterPro" id="IPR050979">
    <property type="entry name" value="LD-transpeptidase"/>
</dbReference>
<feature type="chain" id="PRO_5046831801" evidence="9">
    <location>
        <begin position="25"/>
        <end position="388"/>
    </location>
</feature>
<comment type="caution">
    <text evidence="11">The sequence shown here is derived from an EMBL/GenBank/DDBJ whole genome shotgun (WGS) entry which is preliminary data.</text>
</comment>
<organism evidence="11 12">
    <name type="scientific">Actinomycetospora atypica</name>
    <dbReference type="NCBI Taxonomy" id="1290095"/>
    <lineage>
        <taxon>Bacteria</taxon>
        <taxon>Bacillati</taxon>
        <taxon>Actinomycetota</taxon>
        <taxon>Actinomycetes</taxon>
        <taxon>Pseudonocardiales</taxon>
        <taxon>Pseudonocardiaceae</taxon>
        <taxon>Actinomycetospora</taxon>
    </lineage>
</organism>
<evidence type="ECO:0000313" key="11">
    <source>
        <dbReference type="EMBL" id="MFC5063319.1"/>
    </source>
</evidence>
<evidence type="ECO:0000256" key="7">
    <source>
        <dbReference type="PROSITE-ProRule" id="PRU01373"/>
    </source>
</evidence>
<dbReference type="Proteomes" id="UP001595947">
    <property type="component" value="Unassembled WGS sequence"/>
</dbReference>